<reference evidence="10" key="1">
    <citation type="journal article" date="2010" name="Genome Res.">
        <title>Population genomic sequencing of Coccidioides fungi reveals recent hybridization and transposon control.</title>
        <authorList>
            <person name="Neafsey D.E."/>
            <person name="Barker B.M."/>
            <person name="Sharpton T.J."/>
            <person name="Stajich J.E."/>
            <person name="Park D.J."/>
            <person name="Whiston E."/>
            <person name="Hung C.-Y."/>
            <person name="McMahan C."/>
            <person name="White J."/>
            <person name="Sykes S."/>
            <person name="Heiman D."/>
            <person name="Young S."/>
            <person name="Zeng Q."/>
            <person name="Abouelleil A."/>
            <person name="Aftuck L."/>
            <person name="Bessette D."/>
            <person name="Brown A."/>
            <person name="FitzGerald M."/>
            <person name="Lui A."/>
            <person name="Macdonald J.P."/>
            <person name="Priest M."/>
            <person name="Orbach M.J."/>
            <person name="Galgiani J.N."/>
            <person name="Kirkland T.N."/>
            <person name="Cole G.T."/>
            <person name="Birren B.W."/>
            <person name="Henn M.R."/>
            <person name="Taylor J.W."/>
            <person name="Rounsley S.D."/>
        </authorList>
    </citation>
    <scope>NUCLEOTIDE SEQUENCE [LARGE SCALE GENOMIC DNA]</scope>
    <source>
        <strain evidence="10">H538.4</strain>
    </source>
</reference>
<evidence type="ECO:0000256" key="5">
    <source>
        <dbReference type="ARBA" id="ARBA00025892"/>
    </source>
</evidence>
<keyword evidence="2" id="KW-0677">Repeat</keyword>
<feature type="region of interest" description="Disordered" evidence="7">
    <location>
        <begin position="1037"/>
        <end position="1078"/>
    </location>
</feature>
<dbReference type="PANTHER" id="PTHR43721">
    <property type="entry name" value="ELONGATION FACTOR TU-RELATED"/>
    <property type="match status" value="1"/>
</dbReference>
<comment type="subunit">
    <text evidence="5">Component of the heptameric LSM1-LSM7 complex, which consists of LSM1, LSM2, LSM3, LSM4, LSM5, LSM6 and LSM7. Component of the heptameric LSM2-LSM8 complex, which consists of LSM2, LSM3, LSM4, LSM5, LSM6, LSM7 and LSM8. The LSm subunits form a seven-membered ring structure with a doughnut shape.</text>
</comment>
<dbReference type="InterPro" id="IPR001163">
    <property type="entry name" value="Sm_dom_euk/arc"/>
</dbReference>
<dbReference type="Pfam" id="PF00009">
    <property type="entry name" value="GTP_EFTU"/>
    <property type="match status" value="1"/>
</dbReference>
<evidence type="ECO:0000256" key="1">
    <source>
        <dbReference type="ARBA" id="ARBA00004123"/>
    </source>
</evidence>
<dbReference type="EMBL" id="DS016983">
    <property type="protein sequence ID" value="KMU83469.1"/>
    <property type="molecule type" value="Genomic_DNA"/>
</dbReference>
<comment type="subcellular location">
    <subcellularLocation>
        <location evidence="1">Nucleus</location>
    </subcellularLocation>
</comment>
<dbReference type="GO" id="GO:0010468">
    <property type="term" value="P:regulation of gene expression"/>
    <property type="evidence" value="ECO:0007669"/>
    <property type="project" value="UniProtKB-ARBA"/>
</dbReference>
<evidence type="ECO:0000313" key="10">
    <source>
        <dbReference type="Proteomes" id="UP000054563"/>
    </source>
</evidence>
<dbReference type="InterPro" id="IPR034102">
    <property type="entry name" value="Sm_D1"/>
</dbReference>
<dbReference type="GO" id="GO:0003924">
    <property type="term" value="F:GTPase activity"/>
    <property type="evidence" value="ECO:0007669"/>
    <property type="project" value="InterPro"/>
</dbReference>
<dbReference type="Gene3D" id="3.40.50.300">
    <property type="entry name" value="P-loop containing nucleotide triphosphate hydrolases"/>
    <property type="match status" value="1"/>
</dbReference>
<protein>
    <submittedName>
        <fullName evidence="9">GTP-binding protein 2</fullName>
    </submittedName>
</protein>
<evidence type="ECO:0000256" key="4">
    <source>
        <dbReference type="ARBA" id="ARBA00023274"/>
    </source>
</evidence>
<evidence type="ECO:0000256" key="7">
    <source>
        <dbReference type="SAM" id="MobiDB-lite"/>
    </source>
</evidence>
<dbReference type="SUPFAM" id="SSF52540">
    <property type="entry name" value="P-loop containing nucleoside triphosphate hydrolases"/>
    <property type="match status" value="1"/>
</dbReference>
<dbReference type="GO" id="GO:1990904">
    <property type="term" value="C:ribonucleoprotein complex"/>
    <property type="evidence" value="ECO:0007669"/>
    <property type="project" value="UniProtKB-KW"/>
</dbReference>
<dbReference type="eggNOG" id="KOG1143">
    <property type="taxonomic scope" value="Eukaryota"/>
</dbReference>
<dbReference type="GO" id="GO:0000387">
    <property type="term" value="P:spliceosomal snRNP assembly"/>
    <property type="evidence" value="ECO:0007669"/>
    <property type="project" value="InterPro"/>
</dbReference>
<evidence type="ECO:0000256" key="2">
    <source>
        <dbReference type="ARBA" id="ARBA00022737"/>
    </source>
</evidence>
<feature type="domain" description="Sm" evidence="8">
    <location>
        <begin position="960"/>
        <end position="1032"/>
    </location>
</feature>
<dbReference type="GO" id="GO:0005525">
    <property type="term" value="F:GTP binding"/>
    <property type="evidence" value="ECO:0007669"/>
    <property type="project" value="InterPro"/>
</dbReference>
<dbReference type="InterPro" id="IPR050055">
    <property type="entry name" value="EF-Tu_GTPase"/>
</dbReference>
<dbReference type="SMART" id="SM00651">
    <property type="entry name" value="Sm"/>
    <property type="match status" value="1"/>
</dbReference>
<gene>
    <name evidence="9" type="ORF">CIHG_01251</name>
</gene>
<keyword evidence="3" id="KW-0539">Nucleus</keyword>
<dbReference type="STRING" id="396776.A0A0J8RHJ2"/>
<sequence length="1078" mass="116756">MASVFTYDPDPPRVSSPWSTPGSTTPNLRKTASGYLSTGSHDTTAPDPSDPSYLTYHGISKLDVEPQDGPTEYKLHLLLRSRRSFLSLSTGSLISGSNHSKSAQDVEQLDSASKPLSSSSQTRQHRLHQLTTQLLWRLQQSSPFHSASTTVDLVLPVLPEATPTLNVPNALAPLLPGLEESQGALYEIGVSDDGTFVGLAEDELEESLVNLRAMAASLGCTVEVLRKVAVGYCEWAESGTDNHNPVTVRDKLWVAEALVRPDLRNDDDQHPGSDVLQSETENMALMHKVPDISRSTEQLYVALVGPFGAGKSSLLGILSTSSFDNGRGKIRISLLKHPHEIASGVTSSVAQELIGYSAQGGCVLGETPSVVNYASGNVSAWNDIHATAAGGRLVFLSDLPGSLRYSKSTLRGLMSWEPHYVCLCTPADGSRSAERGEMVEADLTLSYLDLCLKLDLPVVLVVTKVDLGTQLVKRTLSPILSAIKAAGRKPVLLYRSSEIPKPNPDLQKISASDQEIVDSAIASINDVAIEDVVPIVLTSAVTGAGIGHLHALLRSLPLPRRSSPKPTAMARNCHCEKILDINDVFEMPLSKVYSASSENDHRNDRGIILCGRIRRGMISVGDCLVVGPLQPDSKLENKAGDNLSQRPRATCSKSFPDNLTSLRLQRLQHHTSQTHVETYWQEVRIVSVRNLRQPVKSLYEHQIGTIGIDPVNPHACLGRIRKGMILASFKSSAESHAPFPVAQPYFHTGFIASFPASNFSGLPSAVTVGSNMIIYIRSIRTSAKVLAINRTESQRRQSSSAEPEIFTFDGPDELDGSLGSASQFRSHDKAPAPEIKITFSFVSSVECIEVPSRVLAMPSIASSSTAASSSPSSSTRGTQSLRGLVGWFVLVGIDQEKLDRNFCGSFQSTVKWLSLYNMKVIPSRLHALGGRQISQLSQRSLDQFAAGGKELAVKLLCNHEACPISYEMRHETVTIELKNGTILHGTIASVSPQMNTALRTVKMTPKGREPISLDTINIRGSTIRYFILPDSLPLDTLLIDDTPKPKNKAKKETDRGRGRGGPRGRGGRGRGRGRGRGF</sequence>
<dbReference type="Gene3D" id="2.30.30.100">
    <property type="match status" value="1"/>
</dbReference>
<comment type="function">
    <text evidence="6">Involved in splicing regulation. Facilitates post-transcriptional gene silencing (PTGS) by limiting the degradation of transgene aberrant RNAs by the RNA quality control (RQC) machinery, thus favoring their entry into cytoplasmic siRNA bodies where they can trigger PTGS. Does not participate in the production of small RNAs.</text>
</comment>
<dbReference type="VEuPathDB" id="FungiDB:CIHG_01251"/>
<name>A0A0J8RHJ2_COCIT</name>
<feature type="compositionally biased region" description="Polar residues" evidence="7">
    <location>
        <begin position="27"/>
        <end position="43"/>
    </location>
</feature>
<accession>A0A0J8RHJ2</accession>
<keyword evidence="4" id="KW-0687">Ribonucleoprotein</keyword>
<feature type="region of interest" description="Disordered" evidence="7">
    <location>
        <begin position="96"/>
        <end position="124"/>
    </location>
</feature>
<feature type="compositionally biased region" description="Low complexity" evidence="7">
    <location>
        <begin position="15"/>
        <end position="26"/>
    </location>
</feature>
<dbReference type="InterPro" id="IPR027417">
    <property type="entry name" value="P-loop_NTPase"/>
</dbReference>
<dbReference type="SUPFAM" id="SSF50182">
    <property type="entry name" value="Sm-like ribonucleoproteins"/>
    <property type="match status" value="1"/>
</dbReference>
<evidence type="ECO:0000256" key="3">
    <source>
        <dbReference type="ARBA" id="ARBA00023242"/>
    </source>
</evidence>
<dbReference type="PANTHER" id="PTHR43721:SF30">
    <property type="entry name" value="TR-TYPE G DOMAIN-CONTAINING PROTEIN"/>
    <property type="match status" value="1"/>
</dbReference>
<feature type="compositionally biased region" description="Basic residues" evidence="7">
    <location>
        <begin position="1058"/>
        <end position="1078"/>
    </location>
</feature>
<feature type="region of interest" description="Disordered" evidence="7">
    <location>
        <begin position="1"/>
        <end position="52"/>
    </location>
</feature>
<organism evidence="9 10">
    <name type="scientific">Coccidioides immitis H538.4</name>
    <dbReference type="NCBI Taxonomy" id="396776"/>
    <lineage>
        <taxon>Eukaryota</taxon>
        <taxon>Fungi</taxon>
        <taxon>Dikarya</taxon>
        <taxon>Ascomycota</taxon>
        <taxon>Pezizomycotina</taxon>
        <taxon>Eurotiomycetes</taxon>
        <taxon>Eurotiomycetidae</taxon>
        <taxon>Onygenales</taxon>
        <taxon>Onygenaceae</taxon>
        <taxon>Coccidioides</taxon>
    </lineage>
</organism>
<feature type="compositionally biased region" description="Low complexity" evidence="7">
    <location>
        <begin position="111"/>
        <end position="122"/>
    </location>
</feature>
<evidence type="ECO:0000256" key="6">
    <source>
        <dbReference type="ARBA" id="ARBA00054531"/>
    </source>
</evidence>
<dbReference type="CDD" id="cd01724">
    <property type="entry name" value="Sm_D1"/>
    <property type="match status" value="1"/>
</dbReference>
<dbReference type="OrthoDB" id="5342685at2759"/>
<dbReference type="GO" id="GO:0003746">
    <property type="term" value="F:translation elongation factor activity"/>
    <property type="evidence" value="ECO:0007669"/>
    <property type="project" value="TreeGrafter"/>
</dbReference>
<dbReference type="AlphaFoldDB" id="A0A0J8RHJ2"/>
<dbReference type="GO" id="GO:0003723">
    <property type="term" value="F:RNA binding"/>
    <property type="evidence" value="ECO:0007669"/>
    <property type="project" value="InterPro"/>
</dbReference>
<dbReference type="Proteomes" id="UP000054563">
    <property type="component" value="Unassembled WGS sequence"/>
</dbReference>
<dbReference type="InterPro" id="IPR000795">
    <property type="entry name" value="T_Tr_GTP-bd_dom"/>
</dbReference>
<proteinExistence type="predicted"/>
<dbReference type="InterPro" id="IPR047575">
    <property type="entry name" value="Sm"/>
</dbReference>
<dbReference type="PROSITE" id="PS52002">
    <property type="entry name" value="SM"/>
    <property type="match status" value="1"/>
</dbReference>
<dbReference type="GO" id="GO:0031981">
    <property type="term" value="C:nuclear lumen"/>
    <property type="evidence" value="ECO:0007669"/>
    <property type="project" value="UniProtKB-ARBA"/>
</dbReference>
<evidence type="ECO:0000259" key="8">
    <source>
        <dbReference type="PROSITE" id="PS52002"/>
    </source>
</evidence>
<dbReference type="FunFam" id="2.30.30.100:FF:000008">
    <property type="entry name" value="Small nuclear ribonucleoprotein Sm D1"/>
    <property type="match status" value="1"/>
</dbReference>
<evidence type="ECO:0000313" key="9">
    <source>
        <dbReference type="EMBL" id="KMU83469.1"/>
    </source>
</evidence>
<dbReference type="Pfam" id="PF01423">
    <property type="entry name" value="LSM"/>
    <property type="match status" value="1"/>
</dbReference>
<dbReference type="InterPro" id="IPR010920">
    <property type="entry name" value="LSM_dom_sf"/>
</dbReference>